<proteinExistence type="predicted"/>
<evidence type="ECO:0000313" key="2">
    <source>
        <dbReference type="EMBL" id="POH59690.1"/>
    </source>
</evidence>
<dbReference type="EMBL" id="PPXF01000065">
    <property type="protein sequence ID" value="POH59690.1"/>
    <property type="molecule type" value="Genomic_DNA"/>
</dbReference>
<organism evidence="2 3">
    <name type="scientific">Cryobacterium zongtaii</name>
    <dbReference type="NCBI Taxonomy" id="1259217"/>
    <lineage>
        <taxon>Bacteria</taxon>
        <taxon>Bacillati</taxon>
        <taxon>Actinomycetota</taxon>
        <taxon>Actinomycetes</taxon>
        <taxon>Micrococcales</taxon>
        <taxon>Microbacteriaceae</taxon>
        <taxon>Cryobacterium</taxon>
    </lineage>
</organism>
<accession>A0A2S3Z644</accession>
<comment type="caution">
    <text evidence="2">The sequence shown here is derived from an EMBL/GenBank/DDBJ whole genome shotgun (WGS) entry which is preliminary data.</text>
</comment>
<name>A0A2S3Z644_9MICO</name>
<dbReference type="OrthoDB" id="9806951at2"/>
<sequence>MGEVESATLEKAAAVSIDGRHFQFVGATGSRFEPGGLVILRSTDEGEEETDQLGQVEEVTVTIGGAPHGSGRILGLLNGDGRHLDVRRSVAFGSATLRPADARTTELLYGDATASLPIGSFLASQHIQARLLAQRFNRHTFWCGQSGSGKTYALGVVLEQLLIHTALPMVIFDPNADFVHMRQAHPAGETTDAQRALAERDIRVLRPAAASPDALRVRFLDLSLRAKAAVFRLDPLDDRAEHNELMHIEDTVGLIEPTRVVPGLLDRGTAAARELAARTENLRVTDWSVWAQGLAAVTDILETRPDATVLDLGGFAYPEESLVVALAVLDDLWDKREQRRPLLIVIDEAHNFCSPDQTSPLHVAVRERIVQIAAEGRKFGLWLLLSTQRPSRVHPSIISQCDNLALMKMTSPVDLDELATIFGFVPPAMLARASRFRQGEALFAGGFVPAPTMVTMGPRLTREGGADVAVPLRQAREP</sequence>
<dbReference type="InterPro" id="IPR027417">
    <property type="entry name" value="P-loop_NTPase"/>
</dbReference>
<dbReference type="PANTHER" id="PTHR42957">
    <property type="entry name" value="HELICASE MJ1565-RELATED"/>
    <property type="match status" value="1"/>
</dbReference>
<reference evidence="2 3" key="1">
    <citation type="submission" date="2018-01" db="EMBL/GenBank/DDBJ databases">
        <title>Cryobacterium sp. nov., from glaciers in China.</title>
        <authorList>
            <person name="Liu Q."/>
            <person name="Xin Y.-H."/>
        </authorList>
    </citation>
    <scope>NUCLEOTIDE SEQUENCE [LARGE SCALE GENOMIC DNA]</scope>
    <source>
        <strain evidence="2 3">TMB1-8</strain>
    </source>
</reference>
<dbReference type="SUPFAM" id="SSF52540">
    <property type="entry name" value="P-loop containing nucleoside triphosphate hydrolases"/>
    <property type="match status" value="1"/>
</dbReference>
<dbReference type="PANTHER" id="PTHR42957:SF1">
    <property type="entry name" value="HELICASE MJ1565-RELATED"/>
    <property type="match status" value="1"/>
</dbReference>
<dbReference type="Proteomes" id="UP000237104">
    <property type="component" value="Unassembled WGS sequence"/>
</dbReference>
<dbReference type="InterPro" id="IPR002789">
    <property type="entry name" value="HerA_central"/>
</dbReference>
<feature type="domain" description="Helicase HerA central" evidence="1">
    <location>
        <begin position="117"/>
        <end position="233"/>
    </location>
</feature>
<dbReference type="Gene3D" id="3.40.50.300">
    <property type="entry name" value="P-loop containing nucleotide triphosphate hydrolases"/>
    <property type="match status" value="2"/>
</dbReference>
<protein>
    <submittedName>
        <fullName evidence="2">ATP-binding protein</fullName>
    </submittedName>
</protein>
<dbReference type="GO" id="GO:0005524">
    <property type="term" value="F:ATP binding"/>
    <property type="evidence" value="ECO:0007669"/>
    <property type="project" value="UniProtKB-KW"/>
</dbReference>
<dbReference type="RefSeq" id="WP_103432470.1">
    <property type="nucleotide sequence ID" value="NZ_PPXF01000065.1"/>
</dbReference>
<evidence type="ECO:0000259" key="1">
    <source>
        <dbReference type="Pfam" id="PF01935"/>
    </source>
</evidence>
<dbReference type="InterPro" id="IPR008571">
    <property type="entry name" value="HerA-like"/>
</dbReference>
<keyword evidence="2" id="KW-0067">ATP-binding</keyword>
<dbReference type="Pfam" id="PF01935">
    <property type="entry name" value="DUF87"/>
    <property type="match status" value="1"/>
</dbReference>
<gene>
    <name evidence="2" type="ORF">C3B59_16705</name>
</gene>
<keyword evidence="2" id="KW-0547">Nucleotide-binding</keyword>
<evidence type="ECO:0000313" key="3">
    <source>
        <dbReference type="Proteomes" id="UP000237104"/>
    </source>
</evidence>
<dbReference type="AlphaFoldDB" id="A0A2S3Z644"/>